<proteinExistence type="predicted"/>
<protein>
    <submittedName>
        <fullName evidence="2">Uncharacterized protein</fullName>
    </submittedName>
</protein>
<evidence type="ECO:0000313" key="2">
    <source>
        <dbReference type="EMBL" id="RYR24909.1"/>
    </source>
</evidence>
<gene>
    <name evidence="2" type="ORF">Ahy_B02g058490</name>
</gene>
<evidence type="ECO:0000313" key="3">
    <source>
        <dbReference type="Proteomes" id="UP000289738"/>
    </source>
</evidence>
<name>A0A445AEQ7_ARAHY</name>
<organism evidence="2 3">
    <name type="scientific">Arachis hypogaea</name>
    <name type="common">Peanut</name>
    <dbReference type="NCBI Taxonomy" id="3818"/>
    <lineage>
        <taxon>Eukaryota</taxon>
        <taxon>Viridiplantae</taxon>
        <taxon>Streptophyta</taxon>
        <taxon>Embryophyta</taxon>
        <taxon>Tracheophyta</taxon>
        <taxon>Spermatophyta</taxon>
        <taxon>Magnoliopsida</taxon>
        <taxon>eudicotyledons</taxon>
        <taxon>Gunneridae</taxon>
        <taxon>Pentapetalae</taxon>
        <taxon>rosids</taxon>
        <taxon>fabids</taxon>
        <taxon>Fabales</taxon>
        <taxon>Fabaceae</taxon>
        <taxon>Papilionoideae</taxon>
        <taxon>50 kb inversion clade</taxon>
        <taxon>dalbergioids sensu lato</taxon>
        <taxon>Dalbergieae</taxon>
        <taxon>Pterocarpus clade</taxon>
        <taxon>Arachis</taxon>
    </lineage>
</organism>
<comment type="caution">
    <text evidence="2">The sequence shown here is derived from an EMBL/GenBank/DDBJ whole genome shotgun (WGS) entry which is preliminary data.</text>
</comment>
<dbReference type="EMBL" id="SDMP01000012">
    <property type="protein sequence ID" value="RYR24909.1"/>
    <property type="molecule type" value="Genomic_DNA"/>
</dbReference>
<evidence type="ECO:0000256" key="1">
    <source>
        <dbReference type="SAM" id="MobiDB-lite"/>
    </source>
</evidence>
<keyword evidence="3" id="KW-1185">Reference proteome</keyword>
<feature type="region of interest" description="Disordered" evidence="1">
    <location>
        <begin position="1"/>
        <end position="23"/>
    </location>
</feature>
<dbReference type="Proteomes" id="UP000289738">
    <property type="component" value="Chromosome B02"/>
</dbReference>
<dbReference type="AlphaFoldDB" id="A0A445AEQ7"/>
<accession>A0A445AEQ7</accession>
<sequence length="261" mass="30511">MTLPPTTDTAAAEFSHESQLDAPPPSPIEKFIWNKTHDLMFRKIFDYWMARRFQQMLEGVREHRDHLTIWLYPNIKKALYVYWETDEGFKHRYLTNRANRALARSLKYTSNNEATMAGTFKYTHTLKENKERFAYQRDADHSRLEAATQQSLCTKDNGNNSATSVVDPDKVWHEAAPKPYKNRMYRLGSFFPNNLCTSTLRHSSASTTSRPVDPEDGVNLKEQMLLLTRSFHPQTQQLRESEERYQAILSCMTDTDDLMME</sequence>
<reference evidence="2 3" key="1">
    <citation type="submission" date="2019-01" db="EMBL/GenBank/DDBJ databases">
        <title>Sequencing of cultivated peanut Arachis hypogaea provides insights into genome evolution and oil improvement.</title>
        <authorList>
            <person name="Chen X."/>
        </authorList>
    </citation>
    <scope>NUCLEOTIDE SEQUENCE [LARGE SCALE GENOMIC DNA]</scope>
    <source>
        <strain evidence="3">cv. Fuhuasheng</strain>
        <tissue evidence="2">Leaves</tissue>
    </source>
</reference>